<reference evidence="9 10" key="1">
    <citation type="submission" date="2015-07" db="EMBL/GenBank/DDBJ databases">
        <authorList>
            <person name="Noorani M."/>
        </authorList>
    </citation>
    <scope>NUCLEOTIDE SEQUENCE [LARGE SCALE GENOMIC DNA]</scope>
    <source>
        <strain evidence="9">BBA 69670</strain>
    </source>
</reference>
<evidence type="ECO:0000256" key="1">
    <source>
        <dbReference type="ARBA" id="ARBA00008824"/>
    </source>
</evidence>
<dbReference type="Gene3D" id="3.90.110.10">
    <property type="entry name" value="Lactate dehydrogenase/glycoside hydrolase, family 4, C-terminal"/>
    <property type="match status" value="1"/>
</dbReference>
<evidence type="ECO:0000259" key="8">
    <source>
        <dbReference type="Pfam" id="PF02866"/>
    </source>
</evidence>
<dbReference type="PANTHER" id="PTHR11540:SF16">
    <property type="entry name" value="MALATE DEHYDROGENASE, MITOCHONDRIAL"/>
    <property type="match status" value="1"/>
</dbReference>
<evidence type="ECO:0000313" key="9">
    <source>
        <dbReference type="EMBL" id="CUA77794.1"/>
    </source>
</evidence>
<dbReference type="Pfam" id="PF02866">
    <property type="entry name" value="Ldh_1_C"/>
    <property type="match status" value="1"/>
</dbReference>
<dbReference type="FunFam" id="3.90.110.10:FF:000001">
    <property type="entry name" value="Malate dehydrogenase"/>
    <property type="match status" value="1"/>
</dbReference>
<dbReference type="InterPro" id="IPR015955">
    <property type="entry name" value="Lactate_DH/Glyco_Ohase_4_C"/>
</dbReference>
<dbReference type="AlphaFoldDB" id="A0A0K6GHE8"/>
<dbReference type="GO" id="GO:0030060">
    <property type="term" value="F:L-malate dehydrogenase (NAD+) activity"/>
    <property type="evidence" value="ECO:0007669"/>
    <property type="project" value="UniProtKB-EC"/>
</dbReference>
<evidence type="ECO:0000256" key="5">
    <source>
        <dbReference type="ARBA" id="ARBA00023002"/>
    </source>
</evidence>
<dbReference type="EMBL" id="CYGV01001879">
    <property type="protein sequence ID" value="CUA77794.1"/>
    <property type="molecule type" value="Genomic_DNA"/>
</dbReference>
<protein>
    <recommendedName>
        <fullName evidence="3">malate dehydrogenase</fullName>
        <ecNumber evidence="3">1.1.1.37</ecNumber>
    </recommendedName>
</protein>
<dbReference type="Proteomes" id="UP000044841">
    <property type="component" value="Unassembled WGS sequence"/>
</dbReference>
<keyword evidence="5" id="KW-0560">Oxidoreductase</keyword>
<keyword evidence="6" id="KW-0520">NAD</keyword>
<dbReference type="PANTHER" id="PTHR11540">
    <property type="entry name" value="MALATE AND LACTATE DEHYDROGENASE"/>
    <property type="match status" value="1"/>
</dbReference>
<sequence length="215" mass="22646">MDPVNSTVLIVAEILKKHGVFDPKRLFGVTTPDVVRASTFITSVAGSPSAAPTYTVPVVGGHSGVTIVPLLSQATPSLPDSTAQLEIDALTKRIQFVGDEVVKAQDGAGSATLSMAYAAAEFTTAVLKGLKGEDVTVPSYVHLTADPEGAKDLISEIGAELQYFSTRAKLGPNGVEKILPLGKLSEYETKLVTEAIPELKVNINKGKEFIEPSKL</sequence>
<organism evidence="9 10">
    <name type="scientific">Rhizoctonia solani</name>
    <dbReference type="NCBI Taxonomy" id="456999"/>
    <lineage>
        <taxon>Eukaryota</taxon>
        <taxon>Fungi</taxon>
        <taxon>Dikarya</taxon>
        <taxon>Basidiomycota</taxon>
        <taxon>Agaricomycotina</taxon>
        <taxon>Agaricomycetes</taxon>
        <taxon>Cantharellales</taxon>
        <taxon>Ceratobasidiaceae</taxon>
        <taxon>Rhizoctonia</taxon>
    </lineage>
</organism>
<evidence type="ECO:0000256" key="2">
    <source>
        <dbReference type="ARBA" id="ARBA00011738"/>
    </source>
</evidence>
<gene>
    <name evidence="9" type="ORF">RSOLAG22IIIB_12826</name>
</gene>
<proteinExistence type="inferred from homology"/>
<dbReference type="SUPFAM" id="SSF56327">
    <property type="entry name" value="LDH C-terminal domain-like"/>
    <property type="match status" value="1"/>
</dbReference>
<comment type="subunit">
    <text evidence="2">Homodimer.</text>
</comment>
<evidence type="ECO:0000313" key="10">
    <source>
        <dbReference type="Proteomes" id="UP000044841"/>
    </source>
</evidence>
<evidence type="ECO:0000256" key="3">
    <source>
        <dbReference type="ARBA" id="ARBA00012995"/>
    </source>
</evidence>
<name>A0A0K6GHE8_9AGAM</name>
<accession>A0A0K6GHE8</accession>
<dbReference type="InterPro" id="IPR022383">
    <property type="entry name" value="Lactate/malate_DH_C"/>
</dbReference>
<keyword evidence="10" id="KW-1185">Reference proteome</keyword>
<comment type="catalytic activity">
    <reaction evidence="7">
        <text>(S)-malate + NAD(+) = oxaloacetate + NADH + H(+)</text>
        <dbReference type="Rhea" id="RHEA:21432"/>
        <dbReference type="ChEBI" id="CHEBI:15378"/>
        <dbReference type="ChEBI" id="CHEBI:15589"/>
        <dbReference type="ChEBI" id="CHEBI:16452"/>
        <dbReference type="ChEBI" id="CHEBI:57540"/>
        <dbReference type="ChEBI" id="CHEBI:57945"/>
        <dbReference type="EC" id="1.1.1.37"/>
    </reaction>
</comment>
<evidence type="ECO:0000256" key="6">
    <source>
        <dbReference type="ARBA" id="ARBA00023027"/>
    </source>
</evidence>
<keyword evidence="4" id="KW-0816">Tricarboxylic acid cycle</keyword>
<dbReference type="GO" id="GO:0005737">
    <property type="term" value="C:cytoplasm"/>
    <property type="evidence" value="ECO:0007669"/>
    <property type="project" value="TreeGrafter"/>
</dbReference>
<evidence type="ECO:0000256" key="4">
    <source>
        <dbReference type="ARBA" id="ARBA00022532"/>
    </source>
</evidence>
<comment type="similarity">
    <text evidence="1">Belongs to the LDH/MDH superfamily. MDH type 1 family.</text>
</comment>
<dbReference type="EC" id="1.1.1.37" evidence="3"/>
<feature type="domain" description="Lactate/malate dehydrogenase C-terminal" evidence="8">
    <location>
        <begin position="30"/>
        <end position="209"/>
    </location>
</feature>
<dbReference type="GO" id="GO:0006099">
    <property type="term" value="P:tricarboxylic acid cycle"/>
    <property type="evidence" value="ECO:0007669"/>
    <property type="project" value="UniProtKB-KW"/>
</dbReference>
<evidence type="ECO:0000256" key="7">
    <source>
        <dbReference type="ARBA" id="ARBA00048313"/>
    </source>
</evidence>